<gene>
    <name evidence="1" type="ORF">O181_028799</name>
</gene>
<dbReference type="SUPFAM" id="SSF53098">
    <property type="entry name" value="Ribonuclease H-like"/>
    <property type="match status" value="1"/>
</dbReference>
<organism evidence="1 2">
    <name type="scientific">Austropuccinia psidii MF-1</name>
    <dbReference type="NCBI Taxonomy" id="1389203"/>
    <lineage>
        <taxon>Eukaryota</taxon>
        <taxon>Fungi</taxon>
        <taxon>Dikarya</taxon>
        <taxon>Basidiomycota</taxon>
        <taxon>Pucciniomycotina</taxon>
        <taxon>Pucciniomycetes</taxon>
        <taxon>Pucciniales</taxon>
        <taxon>Sphaerophragmiaceae</taxon>
        <taxon>Austropuccinia</taxon>
    </lineage>
</organism>
<keyword evidence="2" id="KW-1185">Reference proteome</keyword>
<protein>
    <recommendedName>
        <fullName evidence="3">Integrase catalytic domain-containing protein</fullName>
    </recommendedName>
</protein>
<evidence type="ECO:0000313" key="1">
    <source>
        <dbReference type="EMBL" id="MBW0489084.1"/>
    </source>
</evidence>
<dbReference type="Gene3D" id="3.30.420.10">
    <property type="entry name" value="Ribonuclease H-like superfamily/Ribonuclease H"/>
    <property type="match status" value="1"/>
</dbReference>
<dbReference type="GO" id="GO:0003676">
    <property type="term" value="F:nucleic acid binding"/>
    <property type="evidence" value="ECO:0007669"/>
    <property type="project" value="InterPro"/>
</dbReference>
<sequence length="160" mass="18526">MDWVTGLVREGKESFNAFLVIVNRYSKSEFWTNLDEMLETKLPFATAYHPQIHGLAVGMLQTMDDIIRRFCAFGMEYKDHEGYTHYWVTLLPAVQLAYNTSQHSVTGKSPSLVEKRWNPLLPVDHLRNNLLPMHPTAKDFHDIWKRECDTAAKCIAEAKE</sequence>
<evidence type="ECO:0000313" key="2">
    <source>
        <dbReference type="Proteomes" id="UP000765509"/>
    </source>
</evidence>
<dbReference type="Proteomes" id="UP000765509">
    <property type="component" value="Unassembled WGS sequence"/>
</dbReference>
<dbReference type="InterPro" id="IPR012337">
    <property type="entry name" value="RNaseH-like_sf"/>
</dbReference>
<evidence type="ECO:0008006" key="3">
    <source>
        <dbReference type="Google" id="ProtNLM"/>
    </source>
</evidence>
<reference evidence="1" key="1">
    <citation type="submission" date="2021-03" db="EMBL/GenBank/DDBJ databases">
        <title>Draft genome sequence of rust myrtle Austropuccinia psidii MF-1, a brazilian biotype.</title>
        <authorList>
            <person name="Quecine M.C."/>
            <person name="Pachon D.M.R."/>
            <person name="Bonatelli M.L."/>
            <person name="Correr F.H."/>
            <person name="Franceschini L.M."/>
            <person name="Leite T.F."/>
            <person name="Margarido G.R.A."/>
            <person name="Almeida C.A."/>
            <person name="Ferrarezi J.A."/>
            <person name="Labate C.A."/>
        </authorList>
    </citation>
    <scope>NUCLEOTIDE SEQUENCE</scope>
    <source>
        <strain evidence="1">MF-1</strain>
    </source>
</reference>
<name>A0A9Q3H3Z0_9BASI</name>
<comment type="caution">
    <text evidence="1">The sequence shown here is derived from an EMBL/GenBank/DDBJ whole genome shotgun (WGS) entry which is preliminary data.</text>
</comment>
<accession>A0A9Q3H3Z0</accession>
<dbReference type="InterPro" id="IPR036397">
    <property type="entry name" value="RNaseH_sf"/>
</dbReference>
<dbReference type="EMBL" id="AVOT02009917">
    <property type="protein sequence ID" value="MBW0489084.1"/>
    <property type="molecule type" value="Genomic_DNA"/>
</dbReference>
<dbReference type="AlphaFoldDB" id="A0A9Q3H3Z0"/>
<proteinExistence type="predicted"/>